<sequence length="857" mass="87830">MAAAHLMPAVVAFAHDRLTRLLADASGELLATVAPAAATTPALLSGLDQDLAAARGELARAGGEPAAAVRCLATALGHVADACRRIAAAVPQAGTAEQLLAAAVTDAVGDCGGLAAQLGLGGPWRWTVSGTVLAASAHAESTVDLGPVVLRHPELTVRLDWAAAALSVRLSADAVLRLAADPLVAALATGGANAVTHVSVGVDAEHGLTVGEGTDQRVRLPATVETSAVALRDLTLAVPDRDIELTAELAGTLGPVAVTVSGAGAVLSVDPAAATALTAATRLPDGAGLAVNAGVVRGGGHLDRHDSGYRGTLALSIGPVQVTAVGLIGTEPGFSLVLLFSTDFAAPIQVGFGFTLDAVGGLLAVARTVSSDAMIAGIHDGTADALLFPDQLDRVDTALLERIFPARGGAVAVGPAFQLGWGTPVSFLTAKVGIVVALPAPKLMLLGAVRVAVPSPALPIVDLRAAVYGETTPERALVLVSLTGSRLAGFGLSGDLGMLFSYGAQPRFAISAGGFHPGYPAPPELSGMRRLAVDISPPALLSLRAEAYVALTGNAFMLGARVEATIDFEVAAAHGHLSFDALVQWAPFHFEVGIRAGIAVSVLGETFAGIALSLHLQGPGRWIAHGTATLELAFLPDIDLEVGPKEWGADPDEQPKAASPLEVLRDELDHAASWQVLPPATAQDLVVLRDAAPDADALFAHPLGGVGVRQRAVPLDVPIAHLGGRPVREHLLALGDPAVGGMRPQRVVAVTELFAPGLYLALTEDQKLSTPAYARYRCGTTAEGFHATPHGPVRHTEYRWETVYPHRADLAAQRHDGAHVHPPAGQVLAAGPAGRSRAAADPYQVTGRPLRLQEDVR</sequence>
<organism evidence="2 3">
    <name type="scientific">Catellatospora coxensis</name>
    <dbReference type="NCBI Taxonomy" id="310354"/>
    <lineage>
        <taxon>Bacteria</taxon>
        <taxon>Bacillati</taxon>
        <taxon>Actinomycetota</taxon>
        <taxon>Actinomycetes</taxon>
        <taxon>Micromonosporales</taxon>
        <taxon>Micromonosporaceae</taxon>
        <taxon>Catellatospora</taxon>
    </lineage>
</organism>
<dbReference type="Pfam" id="PF20248">
    <property type="entry name" value="DUF6603"/>
    <property type="match status" value="1"/>
</dbReference>
<accession>A0A8J3KTA9</accession>
<feature type="domain" description="DUF6603" evidence="1">
    <location>
        <begin position="227"/>
        <end position="759"/>
    </location>
</feature>
<name>A0A8J3KTA9_9ACTN</name>
<keyword evidence="3" id="KW-1185">Reference proteome</keyword>
<dbReference type="AlphaFoldDB" id="A0A8J3KTA9"/>
<proteinExistence type="predicted"/>
<reference evidence="2 3" key="1">
    <citation type="submission" date="2021-01" db="EMBL/GenBank/DDBJ databases">
        <title>Whole genome shotgun sequence of Catellatospora coxensis NBRC 107359.</title>
        <authorList>
            <person name="Komaki H."/>
            <person name="Tamura T."/>
        </authorList>
    </citation>
    <scope>NUCLEOTIDE SEQUENCE [LARGE SCALE GENOMIC DNA]</scope>
    <source>
        <strain evidence="2 3">NBRC 107359</strain>
    </source>
</reference>
<comment type="caution">
    <text evidence="2">The sequence shown here is derived from an EMBL/GenBank/DDBJ whole genome shotgun (WGS) entry which is preliminary data.</text>
</comment>
<protein>
    <recommendedName>
        <fullName evidence="1">DUF6603 domain-containing protein</fullName>
    </recommendedName>
</protein>
<evidence type="ECO:0000259" key="1">
    <source>
        <dbReference type="Pfam" id="PF20248"/>
    </source>
</evidence>
<gene>
    <name evidence="2" type="ORF">Cco03nite_34250</name>
</gene>
<dbReference type="InterPro" id="IPR046538">
    <property type="entry name" value="DUF6603"/>
</dbReference>
<dbReference type="Proteomes" id="UP000630887">
    <property type="component" value="Unassembled WGS sequence"/>
</dbReference>
<dbReference type="RefSeq" id="WP_203693079.1">
    <property type="nucleotide sequence ID" value="NZ_BAAALC010000053.1"/>
</dbReference>
<evidence type="ECO:0000313" key="3">
    <source>
        <dbReference type="Proteomes" id="UP000630887"/>
    </source>
</evidence>
<dbReference type="EMBL" id="BONI01000026">
    <property type="protein sequence ID" value="GIG06725.1"/>
    <property type="molecule type" value="Genomic_DNA"/>
</dbReference>
<evidence type="ECO:0000313" key="2">
    <source>
        <dbReference type="EMBL" id="GIG06725.1"/>
    </source>
</evidence>